<accession>A0A4V1IRC0</accession>
<protein>
    <submittedName>
        <fullName evidence="1">Uncharacterized protein</fullName>
    </submittedName>
</protein>
<evidence type="ECO:0000313" key="1">
    <source>
        <dbReference type="EMBL" id="RKO89527.1"/>
    </source>
</evidence>
<keyword evidence="2" id="KW-1185">Reference proteome</keyword>
<gene>
    <name evidence="1" type="ORF">BDK51DRAFT_36691</name>
</gene>
<dbReference type="AlphaFoldDB" id="A0A4V1IRC0"/>
<evidence type="ECO:0000313" key="2">
    <source>
        <dbReference type="Proteomes" id="UP000269721"/>
    </source>
</evidence>
<dbReference type="Proteomes" id="UP000269721">
    <property type="component" value="Unassembled WGS sequence"/>
</dbReference>
<reference evidence="2" key="1">
    <citation type="journal article" date="2018" name="Nat. Microbiol.">
        <title>Leveraging single-cell genomics to expand the fungal tree of life.</title>
        <authorList>
            <person name="Ahrendt S.R."/>
            <person name="Quandt C.A."/>
            <person name="Ciobanu D."/>
            <person name="Clum A."/>
            <person name="Salamov A."/>
            <person name="Andreopoulos B."/>
            <person name="Cheng J.F."/>
            <person name="Woyke T."/>
            <person name="Pelin A."/>
            <person name="Henrissat B."/>
            <person name="Reynolds N.K."/>
            <person name="Benny G.L."/>
            <person name="Smith M.E."/>
            <person name="James T.Y."/>
            <person name="Grigoriev I.V."/>
        </authorList>
    </citation>
    <scope>NUCLEOTIDE SEQUENCE [LARGE SCALE GENOMIC DNA]</scope>
</reference>
<dbReference type="EMBL" id="KZ996040">
    <property type="protein sequence ID" value="RKO89527.1"/>
    <property type="molecule type" value="Genomic_DNA"/>
</dbReference>
<proteinExistence type="predicted"/>
<name>A0A4V1IRC0_9FUNG</name>
<sequence length="274" mass="29295">MLLFLSDALESFLPLDQQGYSDALEAITLDVEEACLEPEPHAVETVYEVPYGLDPVRLCKKAKRRVSKGDINQGLFVDVGYCKMRNAVVCKVSPRQRFAPPGAFGSLLPKMKQASECTASAIPNLANKVAIVTGADAAARAPWSDRVDGLHHYSPSDPPKCASSHVVHVSASGHTSAASEGIVSDKIDDWSGMSHFTPANIGFRRLSIAAWGRNASMFIETRGGHVDVDQRSYHSSHTPVFCVTPRLPGPPQASLPLATCTTSTPLASAGSLAR</sequence>
<organism evidence="1 2">
    <name type="scientific">Blyttiomyces helicus</name>
    <dbReference type="NCBI Taxonomy" id="388810"/>
    <lineage>
        <taxon>Eukaryota</taxon>
        <taxon>Fungi</taxon>
        <taxon>Fungi incertae sedis</taxon>
        <taxon>Chytridiomycota</taxon>
        <taxon>Chytridiomycota incertae sedis</taxon>
        <taxon>Chytridiomycetes</taxon>
        <taxon>Chytridiomycetes incertae sedis</taxon>
        <taxon>Blyttiomyces</taxon>
    </lineage>
</organism>